<evidence type="ECO:0000313" key="9">
    <source>
        <dbReference type="EnsemblMetazoa" id="GPAI008279-PA"/>
    </source>
</evidence>
<evidence type="ECO:0000256" key="7">
    <source>
        <dbReference type="ARBA" id="ARBA00023136"/>
    </source>
</evidence>
<dbReference type="Gene3D" id="3.40.50.300">
    <property type="entry name" value="P-loop containing nucleotide triphosphate hydrolases"/>
    <property type="match status" value="1"/>
</dbReference>
<keyword evidence="6" id="KW-0333">Golgi apparatus</keyword>
<dbReference type="AlphaFoldDB" id="A0A1A9ZA33"/>
<accession>A0A1A9ZA33</accession>
<evidence type="ECO:0000256" key="1">
    <source>
        <dbReference type="ARBA" id="ARBA00004323"/>
    </source>
</evidence>
<evidence type="ECO:0000256" key="4">
    <source>
        <dbReference type="ARBA" id="ARBA00022968"/>
    </source>
</evidence>
<evidence type="ECO:0000313" key="10">
    <source>
        <dbReference type="Proteomes" id="UP000092445"/>
    </source>
</evidence>
<name>A0A1A9ZA33_GLOPL</name>
<dbReference type="PANTHER" id="PTHR12129">
    <property type="entry name" value="HEPARAN SULFATE 2-O-SULFOTRANSFERASE"/>
    <property type="match status" value="1"/>
</dbReference>
<dbReference type="PANTHER" id="PTHR12129:SF20">
    <property type="entry name" value="HEPARAN SULFATE 2-O-SULFOTRANSFERASE PIPE"/>
    <property type="match status" value="1"/>
</dbReference>
<keyword evidence="8" id="KW-0325">Glycoprotein</keyword>
<keyword evidence="2" id="KW-0808">Transferase</keyword>
<dbReference type="InterPro" id="IPR007734">
    <property type="entry name" value="Heparan_SO4_2-O-STrfase"/>
</dbReference>
<keyword evidence="3" id="KW-0812">Transmembrane</keyword>
<sequence length="114" mass="13093">MPNPKWVNTEFDQCVLNSENVRTFNKGSLLEHNGDHRRQTLFSCGHSKHKCLLFNDTLAKHNVEKDYDVVGTCEGTNITLTVLENYIPRYFQGALNIYYMGLDKDIQNSNPSKP</sequence>
<proteinExistence type="predicted"/>
<reference evidence="9" key="2">
    <citation type="submission" date="2020-05" db="UniProtKB">
        <authorList>
            <consortium name="EnsemblMetazoa"/>
        </authorList>
    </citation>
    <scope>IDENTIFICATION</scope>
    <source>
        <strain evidence="9">IAEA</strain>
    </source>
</reference>
<dbReference type="VEuPathDB" id="VectorBase:GPAI008279"/>
<evidence type="ECO:0000256" key="2">
    <source>
        <dbReference type="ARBA" id="ARBA00022679"/>
    </source>
</evidence>
<evidence type="ECO:0000256" key="5">
    <source>
        <dbReference type="ARBA" id="ARBA00022989"/>
    </source>
</evidence>
<dbReference type="GO" id="GO:0000139">
    <property type="term" value="C:Golgi membrane"/>
    <property type="evidence" value="ECO:0007669"/>
    <property type="project" value="UniProtKB-SubCell"/>
</dbReference>
<reference evidence="10" key="1">
    <citation type="submission" date="2014-03" db="EMBL/GenBank/DDBJ databases">
        <authorList>
            <person name="Aksoy S."/>
            <person name="Warren W."/>
            <person name="Wilson R.K."/>
        </authorList>
    </citation>
    <scope>NUCLEOTIDE SEQUENCE [LARGE SCALE GENOMIC DNA]</scope>
    <source>
        <strain evidence="10">IAEA</strain>
    </source>
</reference>
<keyword evidence="4" id="KW-0735">Signal-anchor</keyword>
<dbReference type="GO" id="GO:0008146">
    <property type="term" value="F:sulfotransferase activity"/>
    <property type="evidence" value="ECO:0007669"/>
    <property type="project" value="InterPro"/>
</dbReference>
<evidence type="ECO:0000256" key="6">
    <source>
        <dbReference type="ARBA" id="ARBA00023034"/>
    </source>
</evidence>
<keyword evidence="10" id="KW-1185">Reference proteome</keyword>
<keyword evidence="5" id="KW-1133">Transmembrane helix</keyword>
<protein>
    <submittedName>
        <fullName evidence="9">Uncharacterized protein</fullName>
    </submittedName>
</protein>
<comment type="subcellular location">
    <subcellularLocation>
        <location evidence="1">Golgi apparatus membrane</location>
        <topology evidence="1">Single-pass type II membrane protein</topology>
    </subcellularLocation>
</comment>
<evidence type="ECO:0000256" key="3">
    <source>
        <dbReference type="ARBA" id="ARBA00022692"/>
    </source>
</evidence>
<dbReference type="Proteomes" id="UP000092445">
    <property type="component" value="Unassembled WGS sequence"/>
</dbReference>
<organism evidence="9 10">
    <name type="scientific">Glossina pallidipes</name>
    <name type="common">Tsetse fly</name>
    <dbReference type="NCBI Taxonomy" id="7398"/>
    <lineage>
        <taxon>Eukaryota</taxon>
        <taxon>Metazoa</taxon>
        <taxon>Ecdysozoa</taxon>
        <taxon>Arthropoda</taxon>
        <taxon>Hexapoda</taxon>
        <taxon>Insecta</taxon>
        <taxon>Pterygota</taxon>
        <taxon>Neoptera</taxon>
        <taxon>Endopterygota</taxon>
        <taxon>Diptera</taxon>
        <taxon>Brachycera</taxon>
        <taxon>Muscomorpha</taxon>
        <taxon>Hippoboscoidea</taxon>
        <taxon>Glossinidae</taxon>
        <taxon>Glossina</taxon>
    </lineage>
</organism>
<keyword evidence="7" id="KW-0472">Membrane</keyword>
<evidence type="ECO:0000256" key="8">
    <source>
        <dbReference type="ARBA" id="ARBA00023180"/>
    </source>
</evidence>
<dbReference type="EnsemblMetazoa" id="GPAI008279-RA">
    <property type="protein sequence ID" value="GPAI008279-PA"/>
    <property type="gene ID" value="GPAI008279"/>
</dbReference>
<dbReference type="STRING" id="7398.A0A1A9ZA33"/>
<dbReference type="InterPro" id="IPR027417">
    <property type="entry name" value="P-loop_NTPase"/>
</dbReference>